<dbReference type="Gene3D" id="1.10.238.220">
    <property type="match status" value="1"/>
</dbReference>
<dbReference type="InterPro" id="IPR018247">
    <property type="entry name" value="EF_Hand_1_Ca_BS"/>
</dbReference>
<dbReference type="Gene3D" id="1.10.238.230">
    <property type="match status" value="1"/>
</dbReference>
<keyword evidence="2" id="KW-0106">Calcium</keyword>
<feature type="domain" description="EF-hand" evidence="4">
    <location>
        <begin position="746"/>
        <end position="781"/>
    </location>
</feature>
<dbReference type="Pfam" id="PF17958">
    <property type="entry name" value="EF-hand_13"/>
    <property type="match status" value="1"/>
</dbReference>
<dbReference type="AlphaFoldDB" id="A0A7I4Z0S9"/>
<proteinExistence type="predicted"/>
<feature type="region of interest" description="Disordered" evidence="3">
    <location>
        <begin position="409"/>
        <end position="449"/>
    </location>
</feature>
<dbReference type="PROSITE" id="PS50222">
    <property type="entry name" value="EF_HAND_2"/>
    <property type="match status" value="1"/>
</dbReference>
<evidence type="ECO:0000256" key="1">
    <source>
        <dbReference type="ARBA" id="ARBA00022723"/>
    </source>
</evidence>
<dbReference type="PANTHER" id="PTHR14095:SF0">
    <property type="entry name" value="MIP22305P"/>
    <property type="match status" value="1"/>
</dbReference>
<sequence length="895" mass="100602">MNRSTTEWSNSFAQVQNRFKNLPPETGDSGLLHSFTSSGAPTLPRRCGSLLMQKSASNNEMSRSERSVLNTAIERRAAEAPELRKSGAIDSFWSNTVNNRSSSRTIQRIPGNLTAAERLQMLQEDTNSSFSNMNKPGTGAQLAARREHYLHEASSASTYIPPHRNAAPQRPGTPLVHLQDPLPNFRDLDNAVQELQCGVRTTYYSNSARLLGGCARFPTDDHVLGPPRVVDAASTMSRKMNSSSPTDSNSETSSVYQVPSPSGLPHPKPKHNIKEQLSNAGVQTYNVFRTGLRVSPHFPIPVTGSVASRITEFEKRPGTPALQIASAPSQEKSLVSNGPMSPKSSVFKSKAVIHVDTGSRSPRSLSNSATVFNFPLPTKLSPQKIDINEAPMTKLSRQSGETHITELAKNTSPRVNGNAKLSSPSITDVRKQPALDSSSGTSDGSLNATYGTKNLEESVSILYPKSINTVARPTILTHPLGAPLINYPRFHFPQGIPVPIVENDAALRRVCHLFRELPSEQCSLADMSRICEAVNLPLYWKHPIFMSLTKGESRRATLIDFTAWWRAMTSVAHDEAARFIYTLSYGSRSFLTREDLYGMVMDIMHSHPGLEFCREAVDFHDKYCDVVIARIMWNLGCVWKGKITSDCLRKSDLLERIRQLQEDSDINRDVRYFSYEHFYVIYCKFWEIDTNHDQIVSKADMRMHKDGAITDLVLDRIFSRAVRTTRKDAMSLIDFTNFLLAEEDKTHPTSLEYWFRVLDEDGDGMISMYEMERFHQPVIAKLTEEGIDSMSFKDVACQMFDMICPVNGTSFQLSDLKKSPLSVRLLNALVNWRKFYTQEVTEGSERVLDEMGRELSDWERFCSEEYETMMENEEEVDENFSVNLDDDDPSFKVSV</sequence>
<evidence type="ECO:0000256" key="3">
    <source>
        <dbReference type="SAM" id="MobiDB-lite"/>
    </source>
</evidence>
<evidence type="ECO:0000256" key="2">
    <source>
        <dbReference type="ARBA" id="ARBA00022837"/>
    </source>
</evidence>
<keyword evidence="1" id="KW-0479">Metal-binding</keyword>
<dbReference type="FunFam" id="1.10.238.10:FF:000025">
    <property type="entry name" value="serine/threonine-protein phosphatase 2A regulatory subunit B'' subunit alpha"/>
    <property type="match status" value="1"/>
</dbReference>
<dbReference type="PANTHER" id="PTHR14095">
    <property type="entry name" value="PHOSPHATASE 2A REGULATORY SUBUNIT-RELATED"/>
    <property type="match status" value="1"/>
</dbReference>
<dbReference type="CDD" id="cd21504">
    <property type="entry name" value="PPP2R3A_B-like"/>
    <property type="match status" value="1"/>
</dbReference>
<dbReference type="GO" id="GO:0005509">
    <property type="term" value="F:calcium ion binding"/>
    <property type="evidence" value="ECO:0007669"/>
    <property type="project" value="InterPro"/>
</dbReference>
<dbReference type="SUPFAM" id="SSF47473">
    <property type="entry name" value="EF-hand"/>
    <property type="match status" value="2"/>
</dbReference>
<feature type="compositionally biased region" description="Low complexity" evidence="3">
    <location>
        <begin position="435"/>
        <end position="446"/>
    </location>
</feature>
<dbReference type="GO" id="GO:0000159">
    <property type="term" value="C:protein phosphatase type 2A complex"/>
    <property type="evidence" value="ECO:0007669"/>
    <property type="project" value="TreeGrafter"/>
</dbReference>
<dbReference type="Gene3D" id="1.10.238.10">
    <property type="entry name" value="EF-hand"/>
    <property type="match status" value="1"/>
</dbReference>
<dbReference type="GO" id="GO:0019888">
    <property type="term" value="F:protein phosphatase regulator activity"/>
    <property type="evidence" value="ECO:0007669"/>
    <property type="project" value="TreeGrafter"/>
</dbReference>
<dbReference type="WBParaSite" id="HCON_00169760-00002">
    <property type="protein sequence ID" value="HCON_00169760-00002"/>
    <property type="gene ID" value="HCON_00169760"/>
</dbReference>
<name>A0A7I4Z0S9_HAECO</name>
<feature type="region of interest" description="Disordered" evidence="3">
    <location>
        <begin position="235"/>
        <end position="272"/>
    </location>
</feature>
<dbReference type="InterPro" id="IPR048855">
    <property type="entry name" value="P2R3A_B_D_EF-hand"/>
</dbReference>
<reference evidence="6" key="1">
    <citation type="submission" date="2020-12" db="UniProtKB">
        <authorList>
            <consortium name="WormBaseParasite"/>
        </authorList>
    </citation>
    <scope>IDENTIFICATION</scope>
    <source>
        <strain evidence="6">MHco3</strain>
    </source>
</reference>
<organism evidence="5 6">
    <name type="scientific">Haemonchus contortus</name>
    <name type="common">Barber pole worm</name>
    <dbReference type="NCBI Taxonomy" id="6289"/>
    <lineage>
        <taxon>Eukaryota</taxon>
        <taxon>Metazoa</taxon>
        <taxon>Ecdysozoa</taxon>
        <taxon>Nematoda</taxon>
        <taxon>Chromadorea</taxon>
        <taxon>Rhabditida</taxon>
        <taxon>Rhabditina</taxon>
        <taxon>Rhabditomorpha</taxon>
        <taxon>Strongyloidea</taxon>
        <taxon>Trichostrongylidae</taxon>
        <taxon>Haemonchus</taxon>
    </lineage>
</organism>
<dbReference type="OrthoDB" id="5586at2759"/>
<evidence type="ECO:0000313" key="6">
    <source>
        <dbReference type="WBParaSite" id="HCON_00169760-00002"/>
    </source>
</evidence>
<accession>A0A7I4Z0S9</accession>
<dbReference type="Proteomes" id="UP000025227">
    <property type="component" value="Unplaced"/>
</dbReference>
<feature type="compositionally biased region" description="Low complexity" evidence="3">
    <location>
        <begin position="241"/>
        <end position="254"/>
    </location>
</feature>
<protein>
    <submittedName>
        <fullName evidence="6">EF-hand domain-containing protein</fullName>
    </submittedName>
</protein>
<evidence type="ECO:0000259" key="4">
    <source>
        <dbReference type="PROSITE" id="PS50222"/>
    </source>
</evidence>
<dbReference type="InterPro" id="IPR041534">
    <property type="entry name" value="EF-hand_13"/>
</dbReference>
<keyword evidence="5" id="KW-1185">Reference proteome</keyword>
<dbReference type="Pfam" id="PF13499">
    <property type="entry name" value="EF-hand_7"/>
    <property type="match status" value="1"/>
</dbReference>
<evidence type="ECO:0000313" key="5">
    <source>
        <dbReference type="Proteomes" id="UP000025227"/>
    </source>
</evidence>
<dbReference type="PROSITE" id="PS00018">
    <property type="entry name" value="EF_HAND_1"/>
    <property type="match status" value="1"/>
</dbReference>
<feature type="compositionally biased region" description="Polar residues" evidence="3">
    <location>
        <begin position="409"/>
        <end position="426"/>
    </location>
</feature>
<dbReference type="FunFam" id="1.10.238.230:FF:000001">
    <property type="entry name" value="Serine/threonine-protein phosphatase 2A regulatory subunit B'' subunit beta"/>
    <property type="match status" value="1"/>
</dbReference>
<dbReference type="Pfam" id="PF21161">
    <property type="entry name" value="P2R3B_EF-hand"/>
    <property type="match status" value="1"/>
</dbReference>
<dbReference type="InterPro" id="IPR002048">
    <property type="entry name" value="EF_hand_dom"/>
</dbReference>
<dbReference type="InterPro" id="IPR011992">
    <property type="entry name" value="EF-hand-dom_pair"/>
</dbReference>